<organism evidence="7 8">
    <name type="scientific">Rhizobium altiplani</name>
    <dbReference type="NCBI Taxonomy" id="1864509"/>
    <lineage>
        <taxon>Bacteria</taxon>
        <taxon>Pseudomonadati</taxon>
        <taxon>Pseudomonadota</taxon>
        <taxon>Alphaproteobacteria</taxon>
        <taxon>Hyphomicrobiales</taxon>
        <taxon>Rhizobiaceae</taxon>
        <taxon>Rhizobium/Agrobacterium group</taxon>
        <taxon>Rhizobium</taxon>
    </lineage>
</organism>
<comment type="subcellular location">
    <subcellularLocation>
        <location evidence="1">Cell membrane</location>
        <topology evidence="1">Multi-pass membrane protein</topology>
    </subcellularLocation>
</comment>
<dbReference type="Proteomes" id="UP000068164">
    <property type="component" value="Unassembled WGS sequence"/>
</dbReference>
<evidence type="ECO:0000256" key="6">
    <source>
        <dbReference type="SAM" id="Phobius"/>
    </source>
</evidence>
<dbReference type="GO" id="GO:0015171">
    <property type="term" value="F:amino acid transmembrane transporter activity"/>
    <property type="evidence" value="ECO:0007669"/>
    <property type="project" value="TreeGrafter"/>
</dbReference>
<feature type="transmembrane region" description="Helical" evidence="6">
    <location>
        <begin position="40"/>
        <end position="65"/>
    </location>
</feature>
<dbReference type="OrthoDB" id="7346064at2"/>
<evidence type="ECO:0000256" key="2">
    <source>
        <dbReference type="ARBA" id="ARBA00022475"/>
    </source>
</evidence>
<name>A0A109J302_9HYPH</name>
<dbReference type="PANTHER" id="PTHR30086:SF19">
    <property type="entry name" value="THREONINE EFFLUX PROTEIN"/>
    <property type="match status" value="1"/>
</dbReference>
<evidence type="ECO:0000256" key="4">
    <source>
        <dbReference type="ARBA" id="ARBA00022989"/>
    </source>
</evidence>
<dbReference type="PANTHER" id="PTHR30086">
    <property type="entry name" value="ARGININE EXPORTER PROTEIN ARGO"/>
    <property type="match status" value="1"/>
</dbReference>
<feature type="transmembrane region" description="Helical" evidence="6">
    <location>
        <begin position="129"/>
        <end position="148"/>
    </location>
</feature>
<evidence type="ECO:0000256" key="1">
    <source>
        <dbReference type="ARBA" id="ARBA00004651"/>
    </source>
</evidence>
<feature type="transmembrane region" description="Helical" evidence="6">
    <location>
        <begin position="6"/>
        <end position="28"/>
    </location>
</feature>
<reference evidence="7 8" key="1">
    <citation type="submission" date="2015-11" db="EMBL/GenBank/DDBJ databases">
        <title>Draft Genome Sequence of the Strain BR 10423 (Rhizobium sp.) isolated from nodules of Mimosa pudica.</title>
        <authorList>
            <person name="Barauna A.C."/>
            <person name="Zilli J.E."/>
            <person name="Simoes-Araujo J.L."/>
            <person name="Reis V.M."/>
            <person name="James E.K."/>
            <person name="Reis F.B.Jr."/>
            <person name="Rouws L.F."/>
            <person name="Passos S.R."/>
            <person name="Gois S.R."/>
        </authorList>
    </citation>
    <scope>NUCLEOTIDE SEQUENCE [LARGE SCALE GENOMIC DNA]</scope>
    <source>
        <strain evidence="7 8">BR10423</strain>
    </source>
</reference>
<dbReference type="EMBL" id="LNCD01000140">
    <property type="protein sequence ID" value="KWV41401.1"/>
    <property type="molecule type" value="Genomic_DNA"/>
</dbReference>
<evidence type="ECO:0000313" key="7">
    <source>
        <dbReference type="EMBL" id="KWV41401.1"/>
    </source>
</evidence>
<dbReference type="GO" id="GO:0005886">
    <property type="term" value="C:plasma membrane"/>
    <property type="evidence" value="ECO:0007669"/>
    <property type="project" value="UniProtKB-SubCell"/>
</dbReference>
<evidence type="ECO:0000256" key="5">
    <source>
        <dbReference type="ARBA" id="ARBA00023136"/>
    </source>
</evidence>
<accession>A0A109J302</accession>
<dbReference type="InterPro" id="IPR001123">
    <property type="entry name" value="LeuE-type"/>
</dbReference>
<protein>
    <submittedName>
        <fullName evidence="7">Threonine transporter</fullName>
    </submittedName>
</protein>
<feature type="transmembrane region" description="Helical" evidence="6">
    <location>
        <begin position="71"/>
        <end position="89"/>
    </location>
</feature>
<evidence type="ECO:0000256" key="3">
    <source>
        <dbReference type="ARBA" id="ARBA00022692"/>
    </source>
</evidence>
<keyword evidence="8" id="KW-1185">Reference proteome</keyword>
<feature type="transmembrane region" description="Helical" evidence="6">
    <location>
        <begin position="154"/>
        <end position="174"/>
    </location>
</feature>
<keyword evidence="2" id="KW-1003">Cell membrane</keyword>
<sequence>MSSVSIFLSIIVALSIGAMSPGPSFVLVSRIAMSRSRLDGLAAALGMGIGGVAFSVLALAGLTALLAQFGWLYLALKVAGGAYLVYIALKIWRGAREPIHIGDAASDHRSLARSFTTALLTQLSNPKAIVVYASIFAALLPKTIPLGLIFSLPIGVFAVEAGWYTIVALAFSASHPRRLYLAAKTWIDRLAGTVMAGLGVQLVTSGLAGR</sequence>
<dbReference type="AlphaFoldDB" id="A0A109J302"/>
<keyword evidence="4 6" id="KW-1133">Transmembrane helix</keyword>
<keyword evidence="3 6" id="KW-0812">Transmembrane</keyword>
<evidence type="ECO:0000313" key="8">
    <source>
        <dbReference type="Proteomes" id="UP000068164"/>
    </source>
</evidence>
<gene>
    <name evidence="7" type="ORF">AS026_23735</name>
</gene>
<comment type="caution">
    <text evidence="7">The sequence shown here is derived from an EMBL/GenBank/DDBJ whole genome shotgun (WGS) entry which is preliminary data.</text>
</comment>
<dbReference type="Pfam" id="PF01810">
    <property type="entry name" value="LysE"/>
    <property type="match status" value="1"/>
</dbReference>
<feature type="transmembrane region" description="Helical" evidence="6">
    <location>
        <begin position="186"/>
        <end position="208"/>
    </location>
</feature>
<proteinExistence type="predicted"/>
<dbReference type="RefSeq" id="WP_062375625.1">
    <property type="nucleotide sequence ID" value="NZ_LNCD01000140.1"/>
</dbReference>
<keyword evidence="5 6" id="KW-0472">Membrane</keyword>